<gene>
    <name evidence="11" type="primary">hisC</name>
    <name evidence="13" type="ORF">SAMN03097708_00440</name>
</gene>
<evidence type="ECO:0000256" key="3">
    <source>
        <dbReference type="ARBA" id="ARBA00007970"/>
    </source>
</evidence>
<evidence type="ECO:0000256" key="10">
    <source>
        <dbReference type="ARBA" id="ARBA00047481"/>
    </source>
</evidence>
<evidence type="ECO:0000256" key="1">
    <source>
        <dbReference type="ARBA" id="ARBA00001933"/>
    </source>
</evidence>
<reference evidence="13 14" key="1">
    <citation type="submission" date="2016-10" db="EMBL/GenBank/DDBJ databases">
        <authorList>
            <person name="de Groot N.N."/>
        </authorList>
    </citation>
    <scope>NUCLEOTIDE SEQUENCE [LARGE SCALE GENOMIC DNA]</scope>
    <source>
        <strain evidence="13 14">HLD2</strain>
    </source>
</reference>
<comment type="similarity">
    <text evidence="3 11">Belongs to the class-II pyridoxal-phosphate-dependent aminotransferase family. Histidinol-phosphate aminotransferase subfamily.</text>
</comment>
<dbReference type="Pfam" id="PF00155">
    <property type="entry name" value="Aminotran_1_2"/>
    <property type="match status" value="1"/>
</dbReference>
<dbReference type="SUPFAM" id="SSF53383">
    <property type="entry name" value="PLP-dependent transferases"/>
    <property type="match status" value="1"/>
</dbReference>
<dbReference type="InterPro" id="IPR015424">
    <property type="entry name" value="PyrdxlP-dep_Trfase"/>
</dbReference>
<feature type="modified residue" description="N6-(pyridoxal phosphate)lysine" evidence="11">
    <location>
        <position position="262"/>
    </location>
</feature>
<keyword evidence="7 11" id="KW-0808">Transferase</keyword>
<keyword evidence="9 11" id="KW-0368">Histidine biosynthesis</keyword>
<evidence type="ECO:0000256" key="5">
    <source>
        <dbReference type="ARBA" id="ARBA00022576"/>
    </source>
</evidence>
<dbReference type="EMBL" id="FMWD01000001">
    <property type="protein sequence ID" value="SCZ50542.1"/>
    <property type="molecule type" value="Genomic_DNA"/>
</dbReference>
<dbReference type="GO" id="GO:0000105">
    <property type="term" value="P:L-histidine biosynthetic process"/>
    <property type="evidence" value="ECO:0007669"/>
    <property type="project" value="UniProtKB-UniRule"/>
</dbReference>
<dbReference type="GO" id="GO:0004400">
    <property type="term" value="F:histidinol-phosphate transaminase activity"/>
    <property type="evidence" value="ECO:0007669"/>
    <property type="project" value="UniProtKB-UniRule"/>
</dbReference>
<dbReference type="PANTHER" id="PTHR42885:SF2">
    <property type="entry name" value="HISTIDINOL-PHOSPHATE AMINOTRANSFERASE"/>
    <property type="match status" value="1"/>
</dbReference>
<dbReference type="Gene3D" id="3.90.1150.10">
    <property type="entry name" value="Aspartate Aminotransferase, domain 1"/>
    <property type="match status" value="1"/>
</dbReference>
<evidence type="ECO:0000256" key="9">
    <source>
        <dbReference type="ARBA" id="ARBA00023102"/>
    </source>
</evidence>
<evidence type="ECO:0000259" key="12">
    <source>
        <dbReference type="Pfam" id="PF00155"/>
    </source>
</evidence>
<evidence type="ECO:0000256" key="8">
    <source>
        <dbReference type="ARBA" id="ARBA00022898"/>
    </source>
</evidence>
<keyword evidence="5 11" id="KW-0032">Aminotransferase</keyword>
<evidence type="ECO:0000256" key="4">
    <source>
        <dbReference type="ARBA" id="ARBA00011738"/>
    </source>
</evidence>
<organism evidence="13 14">
    <name type="scientific">Thiohalomonas denitrificans</name>
    <dbReference type="NCBI Taxonomy" id="415747"/>
    <lineage>
        <taxon>Bacteria</taxon>
        <taxon>Pseudomonadati</taxon>
        <taxon>Pseudomonadota</taxon>
        <taxon>Gammaproteobacteria</taxon>
        <taxon>Thiohalomonadales</taxon>
        <taxon>Thiohalomonadaceae</taxon>
        <taxon>Thiohalomonas</taxon>
    </lineage>
</organism>
<protein>
    <recommendedName>
        <fullName evidence="11">Histidinol-phosphate aminotransferase</fullName>
        <ecNumber evidence="11">2.6.1.9</ecNumber>
    </recommendedName>
    <alternativeName>
        <fullName evidence="11">Imidazole acetol-phosphate transaminase</fullName>
    </alternativeName>
</protein>
<evidence type="ECO:0000256" key="11">
    <source>
        <dbReference type="HAMAP-Rule" id="MF_01023"/>
    </source>
</evidence>
<dbReference type="InterPro" id="IPR004839">
    <property type="entry name" value="Aminotransferase_I/II_large"/>
</dbReference>
<dbReference type="UniPathway" id="UPA00031">
    <property type="reaction ID" value="UER00012"/>
</dbReference>
<comment type="pathway">
    <text evidence="2 11">Amino-acid biosynthesis; L-histidine biosynthesis; L-histidine from 5-phospho-alpha-D-ribose 1-diphosphate: step 7/9.</text>
</comment>
<proteinExistence type="inferred from homology"/>
<evidence type="ECO:0000313" key="13">
    <source>
        <dbReference type="EMBL" id="SCZ50542.1"/>
    </source>
</evidence>
<keyword evidence="6 11" id="KW-0028">Amino-acid biosynthesis</keyword>
<accession>A0A1G5PM58</accession>
<dbReference type="InterPro" id="IPR015421">
    <property type="entry name" value="PyrdxlP-dep_Trfase_major"/>
</dbReference>
<keyword evidence="14" id="KW-1185">Reference proteome</keyword>
<comment type="cofactor">
    <cofactor evidence="1 11">
        <name>pyridoxal 5'-phosphate</name>
        <dbReference type="ChEBI" id="CHEBI:597326"/>
    </cofactor>
</comment>
<dbReference type="HAMAP" id="MF_01023">
    <property type="entry name" value="HisC_aminotrans_2"/>
    <property type="match status" value="1"/>
</dbReference>
<dbReference type="STRING" id="415747.SAMN03097708_00440"/>
<evidence type="ECO:0000256" key="2">
    <source>
        <dbReference type="ARBA" id="ARBA00005011"/>
    </source>
</evidence>
<dbReference type="GO" id="GO:0030170">
    <property type="term" value="F:pyridoxal phosphate binding"/>
    <property type="evidence" value="ECO:0007669"/>
    <property type="project" value="InterPro"/>
</dbReference>
<dbReference type="InterPro" id="IPR005861">
    <property type="entry name" value="HisP_aminotrans"/>
</dbReference>
<dbReference type="CDD" id="cd00609">
    <property type="entry name" value="AAT_like"/>
    <property type="match status" value="1"/>
</dbReference>
<dbReference type="AlphaFoldDB" id="A0A1G5PM58"/>
<evidence type="ECO:0000256" key="6">
    <source>
        <dbReference type="ARBA" id="ARBA00022605"/>
    </source>
</evidence>
<sequence>MHGEHGEFSTIKKTAQENILPVLCSEKLKSPVLPVSPVVKTDVMKKELIDKWIRPEIRAINAYPVPDPGRLIKLDAMENPYTLPPELLEEWLDALRDVPLNRYPDAKARHLTDRLRATMDVPAGMDLLLGNGSDEIIQMLALALGGPGRTVLAPEPGFVMYRMIATFTGMDYVGVPLQEEDFGLNRDAMLKGIDQHQPAIVYLAYPNNPTGNLFDPEDMVAIIEAAPGLVVVDEAYHAFAEQSFMGRLGEWDNLLVMRTVSKLGLAGLRLGFLAGPREWIGELDKVRLPYNINVLTQVSGEFALSHMGVLDEQTARIREERGRLASALGGIEGVTPCPSAANFILFRVADDADAVFAGLQARGVLIKNLNPAGGALSGCLRVTVGTPEENEAFLAALRESLG</sequence>
<dbReference type="EC" id="2.6.1.9" evidence="11"/>
<dbReference type="NCBIfam" id="TIGR01141">
    <property type="entry name" value="hisC"/>
    <property type="match status" value="1"/>
</dbReference>
<feature type="domain" description="Aminotransferase class I/classII large" evidence="12">
    <location>
        <begin position="71"/>
        <end position="397"/>
    </location>
</feature>
<dbReference type="Proteomes" id="UP000199648">
    <property type="component" value="Unassembled WGS sequence"/>
</dbReference>
<evidence type="ECO:0000313" key="14">
    <source>
        <dbReference type="Proteomes" id="UP000199648"/>
    </source>
</evidence>
<dbReference type="Gene3D" id="3.40.640.10">
    <property type="entry name" value="Type I PLP-dependent aspartate aminotransferase-like (Major domain)"/>
    <property type="match status" value="1"/>
</dbReference>
<dbReference type="InterPro" id="IPR015422">
    <property type="entry name" value="PyrdxlP-dep_Trfase_small"/>
</dbReference>
<keyword evidence="8 11" id="KW-0663">Pyridoxal phosphate</keyword>
<evidence type="ECO:0000256" key="7">
    <source>
        <dbReference type="ARBA" id="ARBA00022679"/>
    </source>
</evidence>
<comment type="catalytic activity">
    <reaction evidence="10 11">
        <text>L-histidinol phosphate + 2-oxoglutarate = 3-(imidazol-4-yl)-2-oxopropyl phosphate + L-glutamate</text>
        <dbReference type="Rhea" id="RHEA:23744"/>
        <dbReference type="ChEBI" id="CHEBI:16810"/>
        <dbReference type="ChEBI" id="CHEBI:29985"/>
        <dbReference type="ChEBI" id="CHEBI:57766"/>
        <dbReference type="ChEBI" id="CHEBI:57980"/>
        <dbReference type="EC" id="2.6.1.9"/>
    </reaction>
</comment>
<comment type="subunit">
    <text evidence="4 11">Homodimer.</text>
</comment>
<name>A0A1G5PM58_9GAMM</name>
<dbReference type="PANTHER" id="PTHR42885">
    <property type="entry name" value="HISTIDINOL-PHOSPHATE AMINOTRANSFERASE-RELATED"/>
    <property type="match status" value="1"/>
</dbReference>